<accession>A0A8J6XYT2</accession>
<protein>
    <submittedName>
        <fullName evidence="1">Uncharacterized protein</fullName>
    </submittedName>
</protein>
<gene>
    <name evidence="1" type="ORF">ICL16_26985</name>
</gene>
<reference evidence="1" key="1">
    <citation type="submission" date="2020-09" db="EMBL/GenBank/DDBJ databases">
        <title>Iningainema tapete sp. nov. (Scytonemataceae, Cyanobacteria) from greenhouses in central Florida (USA) produces two types of nodularin with biosynthetic potential for microcystin-LR and anabaenopeptins.</title>
        <authorList>
            <person name="Berthold D.E."/>
            <person name="Lefler F.W."/>
            <person name="Huang I.-S."/>
            <person name="Abdulla H."/>
            <person name="Zimba P.V."/>
            <person name="Laughinghouse H.D. IV."/>
        </authorList>
    </citation>
    <scope>NUCLEOTIDE SEQUENCE</scope>
    <source>
        <strain evidence="1">BLCCT55</strain>
    </source>
</reference>
<dbReference type="EMBL" id="JACXAE010000083">
    <property type="protein sequence ID" value="MBD2775603.1"/>
    <property type="molecule type" value="Genomic_DNA"/>
</dbReference>
<proteinExistence type="predicted"/>
<evidence type="ECO:0000313" key="1">
    <source>
        <dbReference type="EMBL" id="MBD2775603.1"/>
    </source>
</evidence>
<comment type="caution">
    <text evidence="1">The sequence shown here is derived from an EMBL/GenBank/DDBJ whole genome shotgun (WGS) entry which is preliminary data.</text>
</comment>
<keyword evidence="2" id="KW-1185">Reference proteome</keyword>
<dbReference type="Proteomes" id="UP000629098">
    <property type="component" value="Unassembled WGS sequence"/>
</dbReference>
<evidence type="ECO:0000313" key="2">
    <source>
        <dbReference type="Proteomes" id="UP000629098"/>
    </source>
</evidence>
<sequence>MFLLGALIILGPSSFVTISYVLSSVSTIVSSSTDHPTSIPWINNKSDCKHTGRTWRDDKCWDYEHNSMF</sequence>
<dbReference type="AlphaFoldDB" id="A0A8J6XYT2"/>
<organism evidence="1 2">
    <name type="scientific">Iningainema tapete BLCC-T55</name>
    <dbReference type="NCBI Taxonomy" id="2748662"/>
    <lineage>
        <taxon>Bacteria</taxon>
        <taxon>Bacillati</taxon>
        <taxon>Cyanobacteriota</taxon>
        <taxon>Cyanophyceae</taxon>
        <taxon>Nostocales</taxon>
        <taxon>Scytonemataceae</taxon>
        <taxon>Iningainema tapete</taxon>
    </lineage>
</organism>
<name>A0A8J6XYT2_9CYAN</name>